<evidence type="ECO:0000256" key="1">
    <source>
        <dbReference type="ARBA" id="ARBA00011073"/>
    </source>
</evidence>
<evidence type="ECO:0000256" key="6">
    <source>
        <dbReference type="SAM" id="SignalP"/>
    </source>
</evidence>
<evidence type="ECO:0000256" key="2">
    <source>
        <dbReference type="ARBA" id="ARBA00022670"/>
    </source>
</evidence>
<dbReference type="InterPro" id="IPR008979">
    <property type="entry name" value="Galactose-bd-like_sf"/>
</dbReference>
<dbReference type="InterPro" id="IPR015500">
    <property type="entry name" value="Peptidase_S8_subtilisin-rel"/>
</dbReference>
<keyword evidence="3 5" id="KW-0378">Hydrolase</keyword>
<keyword evidence="2 5" id="KW-0645">Protease</keyword>
<keyword evidence="6" id="KW-0732">Signal</keyword>
<reference evidence="10" key="1">
    <citation type="journal article" date="2019" name="Int. J. Syst. Evol. Microbiol.">
        <title>The Global Catalogue of Microorganisms (GCM) 10K type strain sequencing project: providing services to taxonomists for standard genome sequencing and annotation.</title>
        <authorList>
            <consortium name="The Broad Institute Genomics Platform"/>
            <consortium name="The Broad Institute Genome Sequencing Center for Infectious Disease"/>
            <person name="Wu L."/>
            <person name="Ma J."/>
        </authorList>
    </citation>
    <scope>NUCLEOTIDE SEQUENCE [LARGE SCALE GENOMIC DNA]</scope>
    <source>
        <strain evidence="10">JCM 3106</strain>
    </source>
</reference>
<keyword evidence="4 5" id="KW-0720">Serine protease</keyword>
<dbReference type="SUPFAM" id="SSF49464">
    <property type="entry name" value="Carboxypeptidase regulatory domain-like"/>
    <property type="match status" value="1"/>
</dbReference>
<protein>
    <recommendedName>
        <fullName evidence="11">Alpha-amylase</fullName>
    </recommendedName>
</protein>
<dbReference type="Gene3D" id="3.40.50.200">
    <property type="entry name" value="Peptidase S8/S53 domain"/>
    <property type="match status" value="1"/>
</dbReference>
<sequence>MSNTPRRRRSILIGTVTALALVLPHGVAQAAPEPEKIHKTVLADLAADDKATFWVRLKAGADLGAARRARTKAEKAAQVYRAKTELAESSQAGLRRLLTAESADFTPFWIANAIRVTGGSKLAEEIAKRPEVDRIEPTRVAALPKPLPGRQTARVNATEWNIDRVNAPRVWSDLGVRGEGIVVANIDSGVQFDHPALAARYRGKKADGTVDHAHNWFDPAGICAGTAPCDNNDHGTHTMGTMVGGGDSAGGADGIGVAPAATWIAAKGCETSTCSDASLLAAGQWVLAPTDLNGGDPRPDLAPHIVNNSWGGSGFDPWYKETVEAWVAAGIFPVFSNGNLTNAGCTSSGSPGQYVSSYSAGAFDVNNAIAAFSTRGSGEGGEIKPNLAAPGVDVRSSVAGGGYDVFSGTSMAAPHLAATVALMWSASPGLLGDVAATRELLDRTAIDVDDTRCGGTAADNNIWGEGRLDAFAAVQAAPDEAVGTLAGTVTTGGSPVAGAAVAVTGPLNRGVATAQDGTYTLPRLPEGDYRLTVKRFGYEDATATVTVVADRTVTQDVSLTALPSGTVSGTVTSSGTPEQGATVTAVGTAVSGVTDAAGRYRLTLPDGDYQLRFTPRSRCADALTVPVTVNGDLTRDADLPRRTDSFGYTCAAGAEPYVAGTVRTTLTGDDAIQPITLPFTFPLYGAGYTAGWVSSNGFLTFAASTALAGNVTLPASATPNAAIYPFWDDLVLDDQSGVYTATLGTAPNRTFVLEWRNARFYADAAQRISFSALLGENGSIGYRYDSVDSERDAGIGATIGVENATGTDALQYSFNAAALSDGQSLTFSTSRHGLLTGTVTDANDGRPLAGATVEVGDLVTLTTADDGTFLGQVPMGDHRIEISKENYGTFTQEVTVTAGAVTRADTALATGRVTASAAELTLVQPAETTRSGTVELSNLGVATDYTVVTEPAQGWLSVTPVSGRLVTGGAQTLTVTASSAGAQPGTVRTGKLLVRSASGRNPQIEIVVTLVVPRHRVAVEVGGTRDVVDAVGDRWSADRKYAAGGHGYVGTSTRTNTTSRTITGTTEQALFRSVREGMLEYRFDQVPAGTYTVELGFAETRGKREGQRVFDVIVEGQLAVPALDLALETGAHTATTRQYTVKVTDGQLNVRFAERSGDTVLNAIRISDRPDRATP</sequence>
<evidence type="ECO:0000259" key="7">
    <source>
        <dbReference type="Pfam" id="PF00082"/>
    </source>
</evidence>
<dbReference type="InterPro" id="IPR050131">
    <property type="entry name" value="Peptidase_S8_subtilisin-like"/>
</dbReference>
<dbReference type="PROSITE" id="PS51892">
    <property type="entry name" value="SUBTILASE"/>
    <property type="match status" value="1"/>
</dbReference>
<dbReference type="InterPro" id="IPR000209">
    <property type="entry name" value="Peptidase_S8/S53_dom"/>
</dbReference>
<dbReference type="Pfam" id="PF13620">
    <property type="entry name" value="CarboxypepD_reg"/>
    <property type="match status" value="3"/>
</dbReference>
<evidence type="ECO:0000256" key="4">
    <source>
        <dbReference type="ARBA" id="ARBA00022825"/>
    </source>
</evidence>
<accession>A0ABP6LF90</accession>
<dbReference type="SUPFAM" id="SSF49785">
    <property type="entry name" value="Galactose-binding domain-like"/>
    <property type="match status" value="1"/>
</dbReference>
<feature type="active site" description="Charge relay system" evidence="5">
    <location>
        <position position="187"/>
    </location>
</feature>
<name>A0ABP6LF90_9ACTN</name>
<feature type="signal peptide" evidence="6">
    <location>
        <begin position="1"/>
        <end position="30"/>
    </location>
</feature>
<evidence type="ECO:0000313" key="9">
    <source>
        <dbReference type="EMBL" id="GAA3042082.1"/>
    </source>
</evidence>
<evidence type="ECO:0000256" key="5">
    <source>
        <dbReference type="PROSITE-ProRule" id="PRU01240"/>
    </source>
</evidence>
<feature type="active site" description="Charge relay system" evidence="5">
    <location>
        <position position="234"/>
    </location>
</feature>
<dbReference type="Pfam" id="PF11721">
    <property type="entry name" value="Malectin"/>
    <property type="match status" value="1"/>
</dbReference>
<feature type="domain" description="Malectin" evidence="8">
    <location>
        <begin position="1018"/>
        <end position="1164"/>
    </location>
</feature>
<organism evidence="9 10">
    <name type="scientific">Streptosporangium longisporum</name>
    <dbReference type="NCBI Taxonomy" id="46187"/>
    <lineage>
        <taxon>Bacteria</taxon>
        <taxon>Bacillati</taxon>
        <taxon>Actinomycetota</taxon>
        <taxon>Actinomycetes</taxon>
        <taxon>Streptosporangiales</taxon>
        <taxon>Streptosporangiaceae</taxon>
        <taxon>Streptosporangium</taxon>
    </lineage>
</organism>
<gene>
    <name evidence="9" type="ORF">GCM10017559_83720</name>
</gene>
<dbReference type="PANTHER" id="PTHR43806">
    <property type="entry name" value="PEPTIDASE S8"/>
    <property type="match status" value="1"/>
</dbReference>
<keyword evidence="10" id="KW-1185">Reference proteome</keyword>
<dbReference type="Proteomes" id="UP001499930">
    <property type="component" value="Unassembled WGS sequence"/>
</dbReference>
<evidence type="ECO:0000259" key="8">
    <source>
        <dbReference type="Pfam" id="PF11721"/>
    </source>
</evidence>
<dbReference type="PANTHER" id="PTHR43806:SF67">
    <property type="entry name" value="EGF-LIKE DOMAIN-CONTAINING PROTEIN"/>
    <property type="match status" value="1"/>
</dbReference>
<dbReference type="SUPFAM" id="SSF49452">
    <property type="entry name" value="Starch-binding domain-like"/>
    <property type="match status" value="2"/>
</dbReference>
<dbReference type="SUPFAM" id="SSF52743">
    <property type="entry name" value="Subtilisin-like"/>
    <property type="match status" value="1"/>
</dbReference>
<feature type="active site" description="Charge relay system" evidence="5">
    <location>
        <position position="410"/>
    </location>
</feature>
<dbReference type="EMBL" id="BAAAWD010000032">
    <property type="protein sequence ID" value="GAA3042082.1"/>
    <property type="molecule type" value="Genomic_DNA"/>
</dbReference>
<comment type="caution">
    <text evidence="9">The sequence shown here is derived from an EMBL/GenBank/DDBJ whole genome shotgun (WGS) entry which is preliminary data.</text>
</comment>
<dbReference type="InterPro" id="IPR013784">
    <property type="entry name" value="Carb-bd-like_fold"/>
</dbReference>
<evidence type="ECO:0008006" key="11">
    <source>
        <dbReference type="Google" id="ProtNLM"/>
    </source>
</evidence>
<dbReference type="Gene3D" id="2.60.40.1120">
    <property type="entry name" value="Carboxypeptidase-like, regulatory domain"/>
    <property type="match status" value="3"/>
</dbReference>
<dbReference type="InterPro" id="IPR008969">
    <property type="entry name" value="CarboxyPept-like_regulatory"/>
</dbReference>
<proteinExistence type="inferred from homology"/>
<dbReference type="Gene3D" id="2.60.120.430">
    <property type="entry name" value="Galactose-binding lectin"/>
    <property type="match status" value="1"/>
</dbReference>
<feature type="domain" description="Peptidase S8/S53" evidence="7">
    <location>
        <begin position="178"/>
        <end position="460"/>
    </location>
</feature>
<dbReference type="RefSeq" id="WP_344908184.1">
    <property type="nucleotide sequence ID" value="NZ_BAAAWD010000032.1"/>
</dbReference>
<comment type="similarity">
    <text evidence="1 5">Belongs to the peptidase S8 family.</text>
</comment>
<feature type="chain" id="PRO_5045706847" description="Alpha-amylase" evidence="6">
    <location>
        <begin position="31"/>
        <end position="1175"/>
    </location>
</feature>
<dbReference type="PRINTS" id="PR00723">
    <property type="entry name" value="SUBTILISIN"/>
</dbReference>
<evidence type="ECO:0000256" key="3">
    <source>
        <dbReference type="ARBA" id="ARBA00022801"/>
    </source>
</evidence>
<evidence type="ECO:0000313" key="10">
    <source>
        <dbReference type="Proteomes" id="UP001499930"/>
    </source>
</evidence>
<dbReference type="InterPro" id="IPR036852">
    <property type="entry name" value="Peptidase_S8/S53_dom_sf"/>
</dbReference>
<dbReference type="InterPro" id="IPR021720">
    <property type="entry name" value="Malectin_dom"/>
</dbReference>
<dbReference type="Pfam" id="PF00082">
    <property type="entry name" value="Peptidase_S8"/>
    <property type="match status" value="1"/>
</dbReference>